<evidence type="ECO:0000256" key="2">
    <source>
        <dbReference type="ARBA" id="ARBA00023125"/>
    </source>
</evidence>
<evidence type="ECO:0000256" key="1">
    <source>
        <dbReference type="ARBA" id="ARBA00023015"/>
    </source>
</evidence>
<dbReference type="InterPro" id="IPR036388">
    <property type="entry name" value="WH-like_DNA-bd_sf"/>
</dbReference>
<evidence type="ECO:0000259" key="4">
    <source>
        <dbReference type="PROSITE" id="PS50043"/>
    </source>
</evidence>
<keyword evidence="1" id="KW-0805">Transcription regulation</keyword>
<evidence type="ECO:0000313" key="6">
    <source>
        <dbReference type="Proteomes" id="UP000199221"/>
    </source>
</evidence>
<dbReference type="SMART" id="SM00421">
    <property type="entry name" value="HTH_LUXR"/>
    <property type="match status" value="1"/>
</dbReference>
<dbReference type="PANTHER" id="PTHR44688:SF16">
    <property type="entry name" value="DNA-BINDING TRANSCRIPTIONAL ACTIVATOR DEVR_DOSR"/>
    <property type="match status" value="1"/>
</dbReference>
<reference evidence="5 6" key="1">
    <citation type="submission" date="2016-10" db="EMBL/GenBank/DDBJ databases">
        <authorList>
            <person name="de Groot N.N."/>
        </authorList>
    </citation>
    <scope>NUCLEOTIDE SEQUENCE [LARGE SCALE GENOMIC DNA]</scope>
    <source>
        <strain evidence="5 6">LMG 27941</strain>
    </source>
</reference>
<dbReference type="InterPro" id="IPR000792">
    <property type="entry name" value="Tscrpt_reg_LuxR_C"/>
</dbReference>
<dbReference type="InterPro" id="IPR036693">
    <property type="entry name" value="TF_LuxR_autoind-bd_dom_sf"/>
</dbReference>
<dbReference type="GO" id="GO:0006355">
    <property type="term" value="P:regulation of DNA-templated transcription"/>
    <property type="evidence" value="ECO:0007669"/>
    <property type="project" value="InterPro"/>
</dbReference>
<dbReference type="Gene3D" id="1.10.10.10">
    <property type="entry name" value="Winged helix-like DNA-binding domain superfamily/Winged helix DNA-binding domain"/>
    <property type="match status" value="1"/>
</dbReference>
<organism evidence="5 6">
    <name type="scientific">Pseudomonas soli</name>
    <dbReference type="NCBI Taxonomy" id="1306993"/>
    <lineage>
        <taxon>Bacteria</taxon>
        <taxon>Pseudomonadati</taxon>
        <taxon>Pseudomonadota</taxon>
        <taxon>Gammaproteobacteria</taxon>
        <taxon>Pseudomonadales</taxon>
        <taxon>Pseudomonadaceae</taxon>
        <taxon>Pseudomonas</taxon>
    </lineage>
</organism>
<dbReference type="SUPFAM" id="SSF75516">
    <property type="entry name" value="Pheromone-binding domain of LuxR-like quorum-sensing transcription factors"/>
    <property type="match status" value="1"/>
</dbReference>
<gene>
    <name evidence="5" type="ORF">SAMN05216230_101111</name>
</gene>
<name>A0A1H8ZEP8_9PSED</name>
<dbReference type="Pfam" id="PF00196">
    <property type="entry name" value="GerE"/>
    <property type="match status" value="1"/>
</dbReference>
<dbReference type="PROSITE" id="PS00622">
    <property type="entry name" value="HTH_LUXR_1"/>
    <property type="match status" value="1"/>
</dbReference>
<dbReference type="InterPro" id="IPR016032">
    <property type="entry name" value="Sig_transdc_resp-reg_C-effctor"/>
</dbReference>
<keyword evidence="2" id="KW-0238">DNA-binding</keyword>
<feature type="domain" description="HTH luxR-type" evidence="4">
    <location>
        <begin position="212"/>
        <end position="277"/>
    </location>
</feature>
<dbReference type="Pfam" id="PF03472">
    <property type="entry name" value="Autoind_bind"/>
    <property type="match status" value="1"/>
</dbReference>
<evidence type="ECO:0000256" key="3">
    <source>
        <dbReference type="ARBA" id="ARBA00023163"/>
    </source>
</evidence>
<dbReference type="InterPro" id="IPR005143">
    <property type="entry name" value="TF_LuxR_autoind-bd_dom"/>
</dbReference>
<dbReference type="Proteomes" id="UP000199221">
    <property type="component" value="Unassembled WGS sequence"/>
</dbReference>
<evidence type="ECO:0000313" key="5">
    <source>
        <dbReference type="EMBL" id="SEP62920.1"/>
    </source>
</evidence>
<dbReference type="SUPFAM" id="SSF46894">
    <property type="entry name" value="C-terminal effector domain of the bipartite response regulators"/>
    <property type="match status" value="1"/>
</dbReference>
<dbReference type="AlphaFoldDB" id="A0A1H8ZEP8"/>
<dbReference type="Gene3D" id="3.30.450.80">
    <property type="entry name" value="Transcription factor LuxR-like, autoinducer-binding domain"/>
    <property type="match status" value="1"/>
</dbReference>
<proteinExistence type="predicted"/>
<sequence length="281" mass="31049">MAVPRQAVAFYVPDFGMEIQKESQGVSGMQAKVAELNARLASDKSLDEQMDSVAELAAELGFDALVYDYSPVPLDHVGELITPSVVRLRQTPKDWQDLWCSEGFYQIDPVQQVAVSSIAPFVWSYLPKGETILQRHIDRRHAPVVGYLHDAQLTCGVTVPIHLPRGGLATLTGLRPQASQRDLDDAREHLGDFSQIAHALQEAAYPLLAKESSTRAIRLTRREVECLRWAAEGLTAGEIADKLNRSLATISLHLTSAMHKLGAKNRVQAVARAVHYRLLDP</sequence>
<dbReference type="PROSITE" id="PS50043">
    <property type="entry name" value="HTH_LUXR_2"/>
    <property type="match status" value="1"/>
</dbReference>
<dbReference type="PANTHER" id="PTHR44688">
    <property type="entry name" value="DNA-BINDING TRANSCRIPTIONAL ACTIVATOR DEVR_DOSR"/>
    <property type="match status" value="1"/>
</dbReference>
<dbReference type="GO" id="GO:0003677">
    <property type="term" value="F:DNA binding"/>
    <property type="evidence" value="ECO:0007669"/>
    <property type="project" value="UniProtKB-KW"/>
</dbReference>
<accession>A0A1H8ZEP8</accession>
<dbReference type="CDD" id="cd06170">
    <property type="entry name" value="LuxR_C_like"/>
    <property type="match status" value="1"/>
</dbReference>
<keyword evidence="3" id="KW-0804">Transcription</keyword>
<dbReference type="EMBL" id="FOEQ01000001">
    <property type="protein sequence ID" value="SEP62920.1"/>
    <property type="molecule type" value="Genomic_DNA"/>
</dbReference>
<dbReference type="PRINTS" id="PR00038">
    <property type="entry name" value="HTHLUXR"/>
</dbReference>
<protein>
    <submittedName>
        <fullName evidence="5">LuxR family transcriptional regulator</fullName>
    </submittedName>
</protein>